<keyword evidence="3" id="KW-1185">Reference proteome</keyword>
<organism evidence="2 3">
    <name type="scientific">Variovorax ginsengisoli</name>
    <dbReference type="NCBI Taxonomy" id="363844"/>
    <lineage>
        <taxon>Bacteria</taxon>
        <taxon>Pseudomonadati</taxon>
        <taxon>Pseudomonadota</taxon>
        <taxon>Betaproteobacteria</taxon>
        <taxon>Burkholderiales</taxon>
        <taxon>Comamonadaceae</taxon>
        <taxon>Variovorax</taxon>
    </lineage>
</organism>
<dbReference type="InterPro" id="IPR005064">
    <property type="entry name" value="BUG"/>
</dbReference>
<dbReference type="Gene3D" id="3.40.190.150">
    <property type="entry name" value="Bordetella uptake gene, domain 1"/>
    <property type="match status" value="1"/>
</dbReference>
<name>A0ABT8SC37_9BURK</name>
<dbReference type="InterPro" id="IPR042100">
    <property type="entry name" value="Bug_dom1"/>
</dbReference>
<dbReference type="SUPFAM" id="SSF53850">
    <property type="entry name" value="Periplasmic binding protein-like II"/>
    <property type="match status" value="1"/>
</dbReference>
<gene>
    <name evidence="2" type="ORF">Q2T77_29790</name>
</gene>
<sequence length="319" mass="33026">MSLISFTAAVAAQTAPKAAIDGWPSKPVRLIVGSAGGSSTDHVARTLAEPLSRALGKPVIVENHPGAGGSIAAALVARASDRHTIGVLITGNMTIAKLLNPATPYDPHTDLAPISLISTAPLVLAARADAPGTDARMFFEAARSAGSSWSYGSPGIGTISHFGMEILKSQSGIAPVHVPYLSNPEVINAIIAGHLQLALLPPGLAEAQIRAGRLRAIGVSSAARSPLVPDYPTLADAGVKGFQLEIWTAAAAPATLPRPIVDRLSTLIAEITRSPEVSQKLFRYGYQAAGSTPDELALRVKGDTALLSRIIDEQGLKVE</sequence>
<proteinExistence type="inferred from homology"/>
<accession>A0ABT8SC37</accession>
<dbReference type="PANTHER" id="PTHR42928">
    <property type="entry name" value="TRICARBOXYLATE-BINDING PROTEIN"/>
    <property type="match status" value="1"/>
</dbReference>
<reference evidence="2" key="1">
    <citation type="submission" date="2023-06" db="EMBL/GenBank/DDBJ databases">
        <authorList>
            <person name="Jiang Y."/>
            <person name="Liu Q."/>
        </authorList>
    </citation>
    <scope>NUCLEOTIDE SEQUENCE</scope>
    <source>
        <strain evidence="2">CGMCC 1.12090</strain>
    </source>
</reference>
<dbReference type="CDD" id="cd07012">
    <property type="entry name" value="PBP2_Bug_TTT"/>
    <property type="match status" value="1"/>
</dbReference>
<evidence type="ECO:0000313" key="2">
    <source>
        <dbReference type="EMBL" id="MDO1536484.1"/>
    </source>
</evidence>
<comment type="caution">
    <text evidence="2">The sequence shown here is derived from an EMBL/GenBank/DDBJ whole genome shotgun (WGS) entry which is preliminary data.</text>
</comment>
<dbReference type="PANTHER" id="PTHR42928:SF5">
    <property type="entry name" value="BLR1237 PROTEIN"/>
    <property type="match status" value="1"/>
</dbReference>
<evidence type="ECO:0000313" key="3">
    <source>
        <dbReference type="Proteomes" id="UP001169027"/>
    </source>
</evidence>
<dbReference type="Pfam" id="PF03401">
    <property type="entry name" value="TctC"/>
    <property type="match status" value="1"/>
</dbReference>
<dbReference type="Gene3D" id="3.40.190.10">
    <property type="entry name" value="Periplasmic binding protein-like II"/>
    <property type="match status" value="1"/>
</dbReference>
<evidence type="ECO:0000256" key="1">
    <source>
        <dbReference type="ARBA" id="ARBA00006987"/>
    </source>
</evidence>
<protein>
    <submittedName>
        <fullName evidence="2">Tripartite tricarboxylate transporter substrate binding protein</fullName>
    </submittedName>
</protein>
<comment type="similarity">
    <text evidence="1">Belongs to the UPF0065 (bug) family.</text>
</comment>
<dbReference type="PIRSF" id="PIRSF017082">
    <property type="entry name" value="YflP"/>
    <property type="match status" value="1"/>
</dbReference>
<dbReference type="EMBL" id="JAUKVY010000028">
    <property type="protein sequence ID" value="MDO1536484.1"/>
    <property type="molecule type" value="Genomic_DNA"/>
</dbReference>
<dbReference type="Proteomes" id="UP001169027">
    <property type="component" value="Unassembled WGS sequence"/>
</dbReference>